<keyword evidence="2" id="KW-0812">Transmembrane</keyword>
<sequence length="340" mass="37802">MEIKPPQAFHPHGGPLLHPATSYRLPLLVIAKPHSLTLARPYPRPLSTSTLTSFSVLHFVYFSLSLFLPSSSLLVLPSLLLFTPFTGLSLVLFYLCLSFIRFANLRLSSLASISSSSFLSRRNVVLRRSRLPKISAAKELHFNKDGSAIKKLQTGVDKLADLVGVTLGPKGRNVVLESRRQEAVNKRVVQIKNLIEAAQQDYEKEKLNERIAKLSGGVAVIQVTAVKVALSSGTQNQKRDSVMAKPLKEQAFATPEAVAELVQKVHSAIQRELPVVIAKMKLYLQNPSTRTILFKPIKTNIVEAHIQIQSFLKAEYSPEEKRTINMVPIEELESQLDNLL</sequence>
<feature type="coiled-coil region" evidence="1">
    <location>
        <begin position="181"/>
        <end position="208"/>
    </location>
</feature>
<organism evidence="3 4">
    <name type="scientific">Gossypium hirsutum</name>
    <name type="common">Upland cotton</name>
    <name type="synonym">Gossypium mexicanum</name>
    <dbReference type="NCBI Taxonomy" id="3635"/>
    <lineage>
        <taxon>Eukaryota</taxon>
        <taxon>Viridiplantae</taxon>
        <taxon>Streptophyta</taxon>
        <taxon>Embryophyta</taxon>
        <taxon>Tracheophyta</taxon>
        <taxon>Spermatophyta</taxon>
        <taxon>Magnoliopsida</taxon>
        <taxon>eudicotyledons</taxon>
        <taxon>Gunneridae</taxon>
        <taxon>Pentapetalae</taxon>
        <taxon>rosids</taxon>
        <taxon>malvids</taxon>
        <taxon>Malvales</taxon>
        <taxon>Malvaceae</taxon>
        <taxon>Malvoideae</taxon>
        <taxon>Gossypium</taxon>
    </lineage>
</organism>
<accession>A0ABM3AZP4</accession>
<gene>
    <name evidence="4" type="primary">LOC107926787</name>
</gene>
<dbReference type="InterPro" id="IPR007265">
    <property type="entry name" value="COG_su3"/>
</dbReference>
<keyword evidence="2" id="KW-1133">Transmembrane helix</keyword>
<proteinExistence type="predicted"/>
<dbReference type="SUPFAM" id="SSF52029">
    <property type="entry name" value="GroEL apical domain-like"/>
    <property type="match status" value="1"/>
</dbReference>
<reference evidence="3" key="1">
    <citation type="journal article" date="2020" name="Nat. Genet.">
        <title>Genomic diversifications of five Gossypium allopolyploid species and their impact on cotton improvement.</title>
        <authorList>
            <person name="Chen Z.J."/>
            <person name="Sreedasyam A."/>
            <person name="Ando A."/>
            <person name="Song Q."/>
            <person name="De Santiago L.M."/>
            <person name="Hulse-Kemp A.M."/>
            <person name="Ding M."/>
            <person name="Ye W."/>
            <person name="Kirkbride R.C."/>
            <person name="Jenkins J."/>
            <person name="Plott C."/>
            <person name="Lovell J."/>
            <person name="Lin Y.M."/>
            <person name="Vaughn R."/>
            <person name="Liu B."/>
            <person name="Simpson S."/>
            <person name="Scheffler B.E."/>
            <person name="Wen L."/>
            <person name="Saski C.A."/>
            <person name="Grover C.E."/>
            <person name="Hu G."/>
            <person name="Conover J.L."/>
            <person name="Carlson J.W."/>
            <person name="Shu S."/>
            <person name="Boston L.B."/>
            <person name="Williams M."/>
            <person name="Peterson D.G."/>
            <person name="McGee K."/>
            <person name="Jones D.C."/>
            <person name="Wendel J.F."/>
            <person name="Stelly D.M."/>
            <person name="Grimwood J."/>
            <person name="Schmutz J."/>
        </authorList>
    </citation>
    <scope>NUCLEOTIDE SEQUENCE [LARGE SCALE GENOMIC DNA]</scope>
    <source>
        <strain evidence="3">cv. TM-1</strain>
    </source>
</reference>
<dbReference type="PANTHER" id="PTHR13302">
    <property type="entry name" value="CONSERVED OLIGOMERIC GOLGI COMPLEX COMPONENT 3"/>
    <property type="match status" value="1"/>
</dbReference>
<keyword evidence="2" id="KW-0472">Membrane</keyword>
<dbReference type="InterPro" id="IPR027413">
    <property type="entry name" value="GROEL-like_equatorial_sf"/>
</dbReference>
<dbReference type="Gene3D" id="3.30.260.10">
    <property type="entry name" value="TCP-1-like chaperonin intermediate domain"/>
    <property type="match status" value="1"/>
</dbReference>
<evidence type="ECO:0000256" key="1">
    <source>
        <dbReference type="SAM" id="Coils"/>
    </source>
</evidence>
<reference evidence="4" key="2">
    <citation type="submission" date="2025-08" db="UniProtKB">
        <authorList>
            <consortium name="RefSeq"/>
        </authorList>
    </citation>
    <scope>IDENTIFICATION</scope>
</reference>
<feature type="transmembrane region" description="Helical" evidence="2">
    <location>
        <begin position="50"/>
        <end position="68"/>
    </location>
</feature>
<evidence type="ECO:0000256" key="2">
    <source>
        <dbReference type="SAM" id="Phobius"/>
    </source>
</evidence>
<evidence type="ECO:0000313" key="3">
    <source>
        <dbReference type="Proteomes" id="UP000818029"/>
    </source>
</evidence>
<keyword evidence="1" id="KW-0175">Coiled coil</keyword>
<dbReference type="PANTHER" id="PTHR13302:SF8">
    <property type="entry name" value="CONSERVED OLIGOMERIC GOLGI COMPLEX SUBUNIT 3"/>
    <property type="match status" value="1"/>
</dbReference>
<dbReference type="RefSeq" id="XP_040960261.1">
    <property type="nucleotide sequence ID" value="XM_041104327.1"/>
</dbReference>
<dbReference type="GeneID" id="107926787"/>
<feature type="transmembrane region" description="Helical" evidence="2">
    <location>
        <begin position="74"/>
        <end position="97"/>
    </location>
</feature>
<dbReference type="InterPro" id="IPR027409">
    <property type="entry name" value="GroEL-like_apical_dom_sf"/>
</dbReference>
<name>A0ABM3AZP4_GOSHI</name>
<evidence type="ECO:0000313" key="4">
    <source>
        <dbReference type="RefSeq" id="XP_040960261.1"/>
    </source>
</evidence>
<dbReference type="Proteomes" id="UP000818029">
    <property type="component" value="Chromosome D11"/>
</dbReference>
<dbReference type="InterPro" id="IPR027410">
    <property type="entry name" value="TCP-1-like_intermed_sf"/>
</dbReference>
<keyword evidence="3" id="KW-1185">Reference proteome</keyword>
<dbReference type="Gene3D" id="3.50.7.10">
    <property type="entry name" value="GroEL"/>
    <property type="match status" value="1"/>
</dbReference>
<protein>
    <submittedName>
        <fullName evidence="4">Conserved oligomeric Golgi complex subunit 3</fullName>
    </submittedName>
</protein>
<dbReference type="Gene3D" id="1.10.560.10">
    <property type="entry name" value="GroEL-like equatorial domain"/>
    <property type="match status" value="1"/>
</dbReference>